<dbReference type="GO" id="GO:0004527">
    <property type="term" value="F:exonuclease activity"/>
    <property type="evidence" value="ECO:0007669"/>
    <property type="project" value="UniProtKB-KW"/>
</dbReference>
<keyword evidence="9" id="KW-0234">DNA repair</keyword>
<keyword evidence="4" id="KW-0378">Hydrolase</keyword>
<dbReference type="InterPro" id="IPR038726">
    <property type="entry name" value="PDDEXK_AddAB-type"/>
</dbReference>
<evidence type="ECO:0000256" key="5">
    <source>
        <dbReference type="ARBA" id="ARBA00022806"/>
    </source>
</evidence>
<evidence type="ECO:0000256" key="7">
    <source>
        <dbReference type="ARBA" id="ARBA00022840"/>
    </source>
</evidence>
<dbReference type="EMBL" id="NOZP01000137">
    <property type="protein sequence ID" value="OYD14765.1"/>
    <property type="molecule type" value="Genomic_DNA"/>
</dbReference>
<protein>
    <recommendedName>
        <fullName evidence="10">PD-(D/E)XK endonuclease-like domain-containing protein</fullName>
    </recommendedName>
</protein>
<dbReference type="AlphaFoldDB" id="A0A235BT80"/>
<keyword evidence="6" id="KW-0269">Exonuclease</keyword>
<dbReference type="GO" id="GO:0004386">
    <property type="term" value="F:helicase activity"/>
    <property type="evidence" value="ECO:0007669"/>
    <property type="project" value="UniProtKB-KW"/>
</dbReference>
<keyword evidence="5" id="KW-0347">Helicase</keyword>
<gene>
    <name evidence="11" type="ORF">CH330_07595</name>
</gene>
<reference evidence="11 12" key="1">
    <citation type="submission" date="2017-07" db="EMBL/GenBank/DDBJ databases">
        <title>Recovery of genomes from metagenomes via a dereplication, aggregation, and scoring strategy.</title>
        <authorList>
            <person name="Sieber C.M."/>
            <person name="Probst A.J."/>
            <person name="Sharrar A."/>
            <person name="Thomas B.C."/>
            <person name="Hess M."/>
            <person name="Tringe S.G."/>
            <person name="Banfield J.F."/>
        </authorList>
    </citation>
    <scope>NUCLEOTIDE SEQUENCE [LARGE SCALE GENOMIC DNA]</scope>
    <source>
        <strain evidence="11">JGI_Cruoil_03_51_56</strain>
    </source>
</reference>
<keyword evidence="2" id="KW-0547">Nucleotide-binding</keyword>
<dbReference type="SUPFAM" id="SSF52540">
    <property type="entry name" value="P-loop containing nucleoside triphosphate hydrolases"/>
    <property type="match status" value="1"/>
</dbReference>
<accession>A0A235BT80</accession>
<comment type="caution">
    <text evidence="11">The sequence shown here is derived from an EMBL/GenBank/DDBJ whole genome shotgun (WGS) entry which is preliminary data.</text>
</comment>
<dbReference type="GO" id="GO:0005524">
    <property type="term" value="F:ATP binding"/>
    <property type="evidence" value="ECO:0007669"/>
    <property type="project" value="UniProtKB-KW"/>
</dbReference>
<organism evidence="11 12">
    <name type="scientific">candidate division WOR-3 bacterium JGI_Cruoil_03_51_56</name>
    <dbReference type="NCBI Taxonomy" id="1973747"/>
    <lineage>
        <taxon>Bacteria</taxon>
        <taxon>Bacteria division WOR-3</taxon>
    </lineage>
</organism>
<dbReference type="Gene3D" id="3.40.50.300">
    <property type="entry name" value="P-loop containing nucleotide triphosphate hydrolases"/>
    <property type="match status" value="1"/>
</dbReference>
<dbReference type="Pfam" id="PF12705">
    <property type="entry name" value="PDDEXK_1"/>
    <property type="match status" value="1"/>
</dbReference>
<dbReference type="SUPFAM" id="SSF52980">
    <property type="entry name" value="Restriction endonuclease-like"/>
    <property type="match status" value="1"/>
</dbReference>
<evidence type="ECO:0000259" key="10">
    <source>
        <dbReference type="Pfam" id="PF12705"/>
    </source>
</evidence>
<evidence type="ECO:0000313" key="11">
    <source>
        <dbReference type="EMBL" id="OYD14765.1"/>
    </source>
</evidence>
<dbReference type="GO" id="GO:0003677">
    <property type="term" value="F:DNA binding"/>
    <property type="evidence" value="ECO:0007669"/>
    <property type="project" value="UniProtKB-KW"/>
</dbReference>
<sequence length="931" mass="105449">MCRKLYLAPFSGHNTTNRLLKEALSLSADPSEILYIAPSPRKLRDTQLAFAQLVSSKAFIPPRFYTIGPLARELHAQYGDSRPFPSELKPLLIHQLLNTPSSLGYARAVGDFISDIKRYVSPDECPGLGNKFRKWLAGYNKPLDRALQALDIMARYDALLAEKGWADNEDILHQAAGFCTEHIRAKVLILDGFVAPNLLEQKLLANLVKLAEMTLALTWNTKDRTRAYEFPCRFTDFITGLGGFKLEYLKAMPEQKPVVQACTTIDEEVAAIARDIKQRFLLKELNLTKTVITFPKLARYAPLVRRIFKRYRLPFTIYPSQNLSTSPPIVAVLELLGALETGYERLATAAFLSSPFFPKLLRLSTDKDDTSRNRAATRINLASKRAGIIKGRNQWRNIGARLIAAGQGRLDETQKARASDLQKRVRQAIGLTESILSEQALLAEQAKALKKFLEVVEFRKTETEDENTETDLREDKKALYDIIDGLVELDNDWGPVKLTGTEFIRTLTYLIGMSTRKPEPRPAGVTIISMEETLSLSPRHLYFSGLTEEDLPSAYPADPILPDYIRRNLGMPDIEFHHDQEQFHFHRTIASAQNEPFLSYHNSDGENLVLPTPFLEIPPEPARLTDAIYSEEELQHFQGESRNLPLKEPEPVDFSDNPELLKVLGTRFGPETSISVTRLENYRRCPFRFYLEHVMKLESLPEPAYEIDAAQWGLLVHRVLEGLYSEGPIPLQQLPGRARTALNQALAQAGLPVFWEQVTRRVFDNILPDFIRVEQQLRDQGYLPQKTEARIQGEPLKGLKIHGRLDRVDASKDAFRIIDYKTGSTAGFTGKAVVIDHTHMQLPLYARLLQERNPNRTIDNIGIWSIRDAELIWLGYGKYPVGQLIDAALENAREVAAAIRSGRFPTDDVNYQVCRNCELKYLCGRKEKSNG</sequence>
<dbReference type="InterPro" id="IPR027417">
    <property type="entry name" value="P-loop_NTPase"/>
</dbReference>
<name>A0A235BT80_UNCW3</name>
<evidence type="ECO:0000256" key="1">
    <source>
        <dbReference type="ARBA" id="ARBA00022722"/>
    </source>
</evidence>
<keyword evidence="7" id="KW-0067">ATP-binding</keyword>
<evidence type="ECO:0000256" key="6">
    <source>
        <dbReference type="ARBA" id="ARBA00022839"/>
    </source>
</evidence>
<evidence type="ECO:0000256" key="3">
    <source>
        <dbReference type="ARBA" id="ARBA00022763"/>
    </source>
</evidence>
<evidence type="ECO:0000256" key="9">
    <source>
        <dbReference type="ARBA" id="ARBA00023204"/>
    </source>
</evidence>
<keyword evidence="1" id="KW-0540">Nuclease</keyword>
<evidence type="ECO:0000313" key="12">
    <source>
        <dbReference type="Proteomes" id="UP000215559"/>
    </source>
</evidence>
<dbReference type="GO" id="GO:0006310">
    <property type="term" value="P:DNA recombination"/>
    <property type="evidence" value="ECO:0007669"/>
    <property type="project" value="TreeGrafter"/>
</dbReference>
<dbReference type="PANTHER" id="PTHR30591:SF1">
    <property type="entry name" value="RECBCD ENZYME SUBUNIT RECC"/>
    <property type="match status" value="1"/>
</dbReference>
<evidence type="ECO:0000256" key="2">
    <source>
        <dbReference type="ARBA" id="ARBA00022741"/>
    </source>
</evidence>
<keyword evidence="8" id="KW-0238">DNA-binding</keyword>
<dbReference type="PANTHER" id="PTHR30591">
    <property type="entry name" value="RECBCD ENZYME SUBUNIT RECC"/>
    <property type="match status" value="1"/>
</dbReference>
<keyword evidence="3" id="KW-0227">DNA damage</keyword>
<dbReference type="Proteomes" id="UP000215559">
    <property type="component" value="Unassembled WGS sequence"/>
</dbReference>
<feature type="domain" description="PD-(D/E)XK endonuclease-like" evidence="10">
    <location>
        <begin position="673"/>
        <end position="923"/>
    </location>
</feature>
<evidence type="ECO:0000256" key="4">
    <source>
        <dbReference type="ARBA" id="ARBA00022801"/>
    </source>
</evidence>
<dbReference type="InterPro" id="IPR011604">
    <property type="entry name" value="PDDEXK-like_dom_sf"/>
</dbReference>
<evidence type="ECO:0000256" key="8">
    <source>
        <dbReference type="ARBA" id="ARBA00023125"/>
    </source>
</evidence>
<dbReference type="GO" id="GO:0006281">
    <property type="term" value="P:DNA repair"/>
    <property type="evidence" value="ECO:0007669"/>
    <property type="project" value="UniProtKB-KW"/>
</dbReference>
<dbReference type="Gene3D" id="3.90.320.10">
    <property type="match status" value="1"/>
</dbReference>
<dbReference type="InterPro" id="IPR011335">
    <property type="entry name" value="Restrct_endonuc-II-like"/>
</dbReference>
<proteinExistence type="predicted"/>